<dbReference type="AlphaFoldDB" id="A0A4R9BSS3"/>
<evidence type="ECO:0000256" key="2">
    <source>
        <dbReference type="ARBA" id="ARBA00011006"/>
    </source>
</evidence>
<keyword evidence="3" id="KW-1003">Cell membrane</keyword>
<keyword evidence="4 7" id="KW-0812">Transmembrane</keyword>
<evidence type="ECO:0000256" key="7">
    <source>
        <dbReference type="SAM" id="Phobius"/>
    </source>
</evidence>
<evidence type="ECO:0000256" key="6">
    <source>
        <dbReference type="ARBA" id="ARBA00023136"/>
    </source>
</evidence>
<keyword evidence="9" id="KW-1185">Reference proteome</keyword>
<keyword evidence="5 7" id="KW-1133">Transmembrane helix</keyword>
<comment type="similarity">
    <text evidence="2">Belongs to the UPF0410 family.</text>
</comment>
<dbReference type="EMBL" id="SOHN01000008">
    <property type="protein sequence ID" value="TFD89990.1"/>
    <property type="molecule type" value="Genomic_DNA"/>
</dbReference>
<reference evidence="8 9" key="1">
    <citation type="submission" date="2019-03" db="EMBL/GenBank/DDBJ databases">
        <title>Genomics of glacier-inhabiting Cryobacterium strains.</title>
        <authorList>
            <person name="Liu Q."/>
            <person name="Xin Y.-H."/>
        </authorList>
    </citation>
    <scope>NUCLEOTIDE SEQUENCE [LARGE SCALE GENOMIC DNA]</scope>
    <source>
        <strain evidence="8 9">Sr54</strain>
    </source>
</reference>
<sequence>MSFLGFLLLGLIAGAIAKAILPGRQGGGWFITLLLGVIGAFLGGWLGGLLFNVRLGEFFSLTTWVLAIVGSLIVLLIYGGNHESPPRQVVIRPPDRFNRFLSVALNWVPRFWCCRSVEAPTPKRGD</sequence>
<feature type="transmembrane region" description="Helical" evidence="7">
    <location>
        <begin position="58"/>
        <end position="78"/>
    </location>
</feature>
<evidence type="ECO:0000256" key="5">
    <source>
        <dbReference type="ARBA" id="ARBA00022989"/>
    </source>
</evidence>
<keyword evidence="6 7" id="KW-0472">Membrane</keyword>
<gene>
    <name evidence="8" type="ORF">E3T51_04640</name>
</gene>
<dbReference type="InterPro" id="IPR007341">
    <property type="entry name" value="Transgly_assoc"/>
</dbReference>
<comment type="caution">
    <text evidence="8">The sequence shown here is derived from an EMBL/GenBank/DDBJ whole genome shotgun (WGS) entry which is preliminary data.</text>
</comment>
<organism evidence="8 9">
    <name type="scientific">Cryobacterium serini</name>
    <dbReference type="NCBI Taxonomy" id="1259201"/>
    <lineage>
        <taxon>Bacteria</taxon>
        <taxon>Bacillati</taxon>
        <taxon>Actinomycetota</taxon>
        <taxon>Actinomycetes</taxon>
        <taxon>Micrococcales</taxon>
        <taxon>Microbacteriaceae</taxon>
        <taxon>Cryobacterium</taxon>
    </lineage>
</organism>
<dbReference type="PANTHER" id="PTHR33884">
    <property type="entry name" value="UPF0410 PROTEIN YMGE"/>
    <property type="match status" value="1"/>
</dbReference>
<dbReference type="PANTHER" id="PTHR33884:SF3">
    <property type="entry name" value="UPF0410 PROTEIN YMGE"/>
    <property type="match status" value="1"/>
</dbReference>
<feature type="transmembrane region" description="Helical" evidence="7">
    <location>
        <begin position="29"/>
        <end position="51"/>
    </location>
</feature>
<dbReference type="Pfam" id="PF04226">
    <property type="entry name" value="Transgly_assoc"/>
    <property type="match status" value="1"/>
</dbReference>
<accession>A0A4R9BSS3</accession>
<dbReference type="GO" id="GO:0005886">
    <property type="term" value="C:plasma membrane"/>
    <property type="evidence" value="ECO:0007669"/>
    <property type="project" value="UniProtKB-SubCell"/>
</dbReference>
<evidence type="ECO:0000256" key="3">
    <source>
        <dbReference type="ARBA" id="ARBA00022475"/>
    </source>
</evidence>
<name>A0A4R9BSS3_9MICO</name>
<evidence type="ECO:0000256" key="4">
    <source>
        <dbReference type="ARBA" id="ARBA00022692"/>
    </source>
</evidence>
<evidence type="ECO:0000313" key="9">
    <source>
        <dbReference type="Proteomes" id="UP000297626"/>
    </source>
</evidence>
<comment type="subcellular location">
    <subcellularLocation>
        <location evidence="1">Cell membrane</location>
        <topology evidence="1">Multi-pass membrane protein</topology>
    </subcellularLocation>
</comment>
<protein>
    <submittedName>
        <fullName evidence="8">GlsB/YeaQ/YmgE family stress response membrane protein</fullName>
    </submittedName>
</protein>
<evidence type="ECO:0000313" key="8">
    <source>
        <dbReference type="EMBL" id="TFD89990.1"/>
    </source>
</evidence>
<proteinExistence type="inferred from homology"/>
<dbReference type="Proteomes" id="UP000297626">
    <property type="component" value="Unassembled WGS sequence"/>
</dbReference>
<evidence type="ECO:0000256" key="1">
    <source>
        <dbReference type="ARBA" id="ARBA00004651"/>
    </source>
</evidence>